<protein>
    <submittedName>
        <fullName evidence="8">Vacuolar protein sorting-associated protein 4B-like isoform X2</fullName>
    </submittedName>
</protein>
<evidence type="ECO:0000259" key="6">
    <source>
        <dbReference type="SMART" id="SM00382"/>
    </source>
</evidence>
<dbReference type="GO" id="GO:0016887">
    <property type="term" value="F:ATP hydrolysis activity"/>
    <property type="evidence" value="ECO:0007669"/>
    <property type="project" value="InterPro"/>
</dbReference>
<proteinExistence type="inferred from homology"/>
<dbReference type="PROSITE" id="PS00674">
    <property type="entry name" value="AAA"/>
    <property type="match status" value="1"/>
</dbReference>
<reference evidence="7" key="1">
    <citation type="journal article" date="2020" name="Nat. Ecol. Evol.">
        <title>Deeply conserved synteny resolves early events in vertebrate evolution.</title>
        <authorList>
            <person name="Simakov O."/>
            <person name="Marletaz F."/>
            <person name="Yue J.X."/>
            <person name="O'Connell B."/>
            <person name="Jenkins J."/>
            <person name="Brandt A."/>
            <person name="Calef R."/>
            <person name="Tung C.H."/>
            <person name="Huang T.K."/>
            <person name="Schmutz J."/>
            <person name="Satoh N."/>
            <person name="Yu J.K."/>
            <person name="Putnam N.H."/>
            <person name="Green R.E."/>
            <person name="Rokhsar D.S."/>
        </authorList>
    </citation>
    <scope>NUCLEOTIDE SEQUENCE [LARGE SCALE GENOMIC DNA]</scope>
    <source>
        <strain evidence="7">S238N-H82</strain>
    </source>
</reference>
<dbReference type="RefSeq" id="XP_035670976.1">
    <property type="nucleotide sequence ID" value="XM_035815083.1"/>
</dbReference>
<evidence type="ECO:0000256" key="1">
    <source>
        <dbReference type="ARBA" id="ARBA00006914"/>
    </source>
</evidence>
<keyword evidence="7" id="KW-1185">Reference proteome</keyword>
<dbReference type="InterPro" id="IPR003960">
    <property type="entry name" value="ATPase_AAA_CS"/>
</dbReference>
<organism evidence="7 8">
    <name type="scientific">Branchiostoma floridae</name>
    <name type="common">Florida lancelet</name>
    <name type="synonym">Amphioxus</name>
    <dbReference type="NCBI Taxonomy" id="7739"/>
    <lineage>
        <taxon>Eukaryota</taxon>
        <taxon>Metazoa</taxon>
        <taxon>Chordata</taxon>
        <taxon>Cephalochordata</taxon>
        <taxon>Leptocardii</taxon>
        <taxon>Amphioxiformes</taxon>
        <taxon>Branchiostomatidae</taxon>
        <taxon>Branchiostoma</taxon>
    </lineage>
</organism>
<dbReference type="PANTHER" id="PTHR23074:SF72">
    <property type="entry name" value="VACUOLAR PROTEIN SORTING-ASSOCIATED PROTEIN 4B"/>
    <property type="match status" value="1"/>
</dbReference>
<feature type="domain" description="AAA+ ATPase" evidence="6">
    <location>
        <begin position="155"/>
        <end position="293"/>
    </location>
</feature>
<dbReference type="InterPro" id="IPR027417">
    <property type="entry name" value="P-loop_NTPase"/>
</dbReference>
<dbReference type="SUPFAM" id="SSF52540">
    <property type="entry name" value="P-loop containing nucleoside triphosphate hydrolases"/>
    <property type="match status" value="1"/>
</dbReference>
<evidence type="ECO:0000256" key="5">
    <source>
        <dbReference type="SAM" id="MobiDB-lite"/>
    </source>
</evidence>
<dbReference type="InterPro" id="IPR003959">
    <property type="entry name" value="ATPase_AAA_core"/>
</dbReference>
<dbReference type="InterPro" id="IPR003593">
    <property type="entry name" value="AAA+_ATPase"/>
</dbReference>
<evidence type="ECO:0000256" key="3">
    <source>
        <dbReference type="ARBA" id="ARBA00022840"/>
    </source>
</evidence>
<comment type="similarity">
    <text evidence="1 4">Belongs to the AAA ATPase family.</text>
</comment>
<evidence type="ECO:0000313" key="7">
    <source>
        <dbReference type="Proteomes" id="UP000001554"/>
    </source>
</evidence>
<dbReference type="AlphaFoldDB" id="A0A9J7KVJ8"/>
<reference evidence="8" key="2">
    <citation type="submission" date="2025-08" db="UniProtKB">
        <authorList>
            <consortium name="RefSeq"/>
        </authorList>
    </citation>
    <scope>IDENTIFICATION</scope>
    <source>
        <strain evidence="8">S238N-H82</strain>
        <tissue evidence="8">Testes</tissue>
    </source>
</reference>
<dbReference type="FunFam" id="3.40.50.300:FF:001003">
    <property type="entry name" value="Vacuolar protein sorting-associated protein 4"/>
    <property type="match status" value="1"/>
</dbReference>
<dbReference type="Gene3D" id="1.10.8.60">
    <property type="match status" value="1"/>
</dbReference>
<sequence>MDVTLRLIEAANECQKTANVDIDLLVENCERCSAMITRIRKKETDPIRNAALSELLRSMDYQMQILHTKQKQLTSTRLVPDGHSTQPCRADTPVTKKQPDDRRTSRRISIEDAIVPKGSLRFQDVAGLEEAKQALREAIILPLQYPHLFTGARKPWRRILLYGPPGTGKSRLAHALSSEIDSTFYCVSSSDLISSWVGESEKLIKELFQQAAYRKGTSVIFIDEIDSICRKRTSREEEHTRRVKTELLRQMEGADTSALSEKIFLMCATNCPWELDSAFLRRFQRRIYVPLPDREARKSLLQIHTSQNRVQLTELEWGQLADRTQGYSGSDIATVILAALFEPIRDLQLATHWRQTTGDQWTPCDSQDVGAVKGRLGEMPSDQVVPRDVCLQDFVKSLAAAHNTVSQGELQKFHDFSSSLG</sequence>
<dbReference type="PANTHER" id="PTHR23074">
    <property type="entry name" value="AAA DOMAIN-CONTAINING"/>
    <property type="match status" value="1"/>
</dbReference>
<evidence type="ECO:0000256" key="2">
    <source>
        <dbReference type="ARBA" id="ARBA00022741"/>
    </source>
</evidence>
<gene>
    <name evidence="8" type="primary">LOC118412297</name>
</gene>
<feature type="compositionally biased region" description="Polar residues" evidence="5">
    <location>
        <begin position="78"/>
        <end position="87"/>
    </location>
</feature>
<keyword evidence="2 4" id="KW-0547">Nucleotide-binding</keyword>
<evidence type="ECO:0000256" key="4">
    <source>
        <dbReference type="RuleBase" id="RU003651"/>
    </source>
</evidence>
<evidence type="ECO:0000313" key="8">
    <source>
        <dbReference type="RefSeq" id="XP_035670976.1"/>
    </source>
</evidence>
<dbReference type="Proteomes" id="UP000001554">
    <property type="component" value="Chromosome 3"/>
</dbReference>
<feature type="region of interest" description="Disordered" evidence="5">
    <location>
        <begin position="78"/>
        <end position="104"/>
    </location>
</feature>
<dbReference type="InterPro" id="IPR050304">
    <property type="entry name" value="MT-severing_AAA_ATPase"/>
</dbReference>
<dbReference type="InterPro" id="IPR015415">
    <property type="entry name" value="Spast_Vps4_C"/>
</dbReference>
<dbReference type="GO" id="GO:0005524">
    <property type="term" value="F:ATP binding"/>
    <property type="evidence" value="ECO:0007669"/>
    <property type="project" value="UniProtKB-KW"/>
</dbReference>
<accession>A0A9J7KVJ8</accession>
<dbReference type="GeneID" id="118412297"/>
<dbReference type="Pfam" id="PF09336">
    <property type="entry name" value="Vps4_C"/>
    <property type="match status" value="1"/>
</dbReference>
<dbReference type="Pfam" id="PF00004">
    <property type="entry name" value="AAA"/>
    <property type="match status" value="1"/>
</dbReference>
<name>A0A9J7KVJ8_BRAFL</name>
<dbReference type="Gene3D" id="3.40.50.300">
    <property type="entry name" value="P-loop containing nucleotide triphosphate hydrolases"/>
    <property type="match status" value="1"/>
</dbReference>
<dbReference type="SMART" id="SM00382">
    <property type="entry name" value="AAA"/>
    <property type="match status" value="1"/>
</dbReference>
<keyword evidence="3 4" id="KW-0067">ATP-binding</keyword>